<keyword evidence="4 10" id="KW-0547">Nucleotide-binding</keyword>
<feature type="binding site" evidence="10">
    <location>
        <begin position="155"/>
        <end position="158"/>
    </location>
    <ligand>
        <name>substrate</name>
    </ligand>
</feature>
<keyword evidence="3 10" id="KW-0479">Metal-binding</keyword>
<evidence type="ECO:0000256" key="11">
    <source>
        <dbReference type="RuleBase" id="RU003781"/>
    </source>
</evidence>
<dbReference type="SUPFAM" id="SSF52972">
    <property type="entry name" value="ITPase-like"/>
    <property type="match status" value="1"/>
</dbReference>
<dbReference type="GO" id="GO:0009117">
    <property type="term" value="P:nucleotide metabolic process"/>
    <property type="evidence" value="ECO:0007669"/>
    <property type="project" value="UniProtKB-KW"/>
</dbReference>
<gene>
    <name evidence="12" type="ORF">SAMN05660831_00897</name>
</gene>
<dbReference type="GO" id="GO:0036222">
    <property type="term" value="F:XTP diphosphatase activity"/>
    <property type="evidence" value="ECO:0007669"/>
    <property type="project" value="UniProtKB-UniRule"/>
</dbReference>
<evidence type="ECO:0000313" key="13">
    <source>
        <dbReference type="Proteomes" id="UP000198611"/>
    </source>
</evidence>
<name>A0A1I1PZN6_9GAMM</name>
<dbReference type="Proteomes" id="UP000198611">
    <property type="component" value="Unassembled WGS sequence"/>
</dbReference>
<evidence type="ECO:0000256" key="2">
    <source>
        <dbReference type="ARBA" id="ARBA00011738"/>
    </source>
</evidence>
<proteinExistence type="inferred from homology"/>
<evidence type="ECO:0000256" key="3">
    <source>
        <dbReference type="ARBA" id="ARBA00022723"/>
    </source>
</evidence>
<evidence type="ECO:0000313" key="12">
    <source>
        <dbReference type="EMBL" id="SFD15187.1"/>
    </source>
</evidence>
<evidence type="ECO:0000256" key="8">
    <source>
        <dbReference type="ARBA" id="ARBA00051875"/>
    </source>
</evidence>
<reference evidence="12 13" key="1">
    <citation type="submission" date="2016-10" db="EMBL/GenBank/DDBJ databases">
        <authorList>
            <person name="de Groot N.N."/>
        </authorList>
    </citation>
    <scope>NUCLEOTIDE SEQUENCE [LARGE SCALE GENOMIC DNA]</scope>
    <source>
        <strain evidence="12 13">HL3</strain>
    </source>
</reference>
<keyword evidence="5 10" id="KW-0378">Hydrolase</keyword>
<dbReference type="NCBIfam" id="TIGR00042">
    <property type="entry name" value="RdgB/HAM1 family non-canonical purine NTP pyrophosphatase"/>
    <property type="match status" value="1"/>
</dbReference>
<protein>
    <recommendedName>
        <fullName evidence="10">dITP/XTP pyrophosphatase</fullName>
        <ecNumber evidence="10">3.6.1.66</ecNumber>
    </recommendedName>
    <alternativeName>
        <fullName evidence="10">Non-canonical purine NTP pyrophosphatase</fullName>
    </alternativeName>
    <alternativeName>
        <fullName evidence="10">Non-standard purine NTP pyrophosphatase</fullName>
    </alternativeName>
    <alternativeName>
        <fullName evidence="10">Nucleoside-triphosphate diphosphatase</fullName>
    </alternativeName>
    <alternativeName>
        <fullName evidence="10">Nucleoside-triphosphate pyrophosphatase</fullName>
        <shortName evidence="10">NTPase</shortName>
    </alternativeName>
</protein>
<feature type="binding site" evidence="10">
    <location>
        <begin position="9"/>
        <end position="14"/>
    </location>
    <ligand>
        <name>substrate</name>
    </ligand>
</feature>
<dbReference type="Pfam" id="PF01725">
    <property type="entry name" value="Ham1p_like"/>
    <property type="match status" value="1"/>
</dbReference>
<comment type="similarity">
    <text evidence="1 10 11">Belongs to the HAM1 NTPase family.</text>
</comment>
<feature type="binding site" evidence="10">
    <location>
        <position position="41"/>
    </location>
    <ligand>
        <name>Mg(2+)</name>
        <dbReference type="ChEBI" id="CHEBI:18420"/>
    </ligand>
</feature>
<dbReference type="GO" id="GO:0035870">
    <property type="term" value="F:dITP diphosphatase activity"/>
    <property type="evidence" value="ECO:0007669"/>
    <property type="project" value="UniProtKB-UniRule"/>
</dbReference>
<dbReference type="InterPro" id="IPR020922">
    <property type="entry name" value="dITP/XTP_pyrophosphatase"/>
</dbReference>
<evidence type="ECO:0000256" key="7">
    <source>
        <dbReference type="ARBA" id="ARBA00023080"/>
    </source>
</evidence>
<dbReference type="FunFam" id="3.90.950.10:FF:000001">
    <property type="entry name" value="dITP/XTP pyrophosphatase"/>
    <property type="match status" value="1"/>
</dbReference>
<dbReference type="CDD" id="cd00515">
    <property type="entry name" value="HAM1"/>
    <property type="match status" value="1"/>
</dbReference>
<dbReference type="GO" id="GO:0005829">
    <property type="term" value="C:cytosol"/>
    <property type="evidence" value="ECO:0007669"/>
    <property type="project" value="TreeGrafter"/>
</dbReference>
<dbReference type="EMBL" id="FOMJ01000002">
    <property type="protein sequence ID" value="SFD15187.1"/>
    <property type="molecule type" value="Genomic_DNA"/>
</dbReference>
<comment type="function">
    <text evidence="10">Pyrophosphatase that catalyzes the hydrolysis of nucleoside triphosphates to their monophosphate derivatives, with a high preference for the non-canonical purine nucleotides XTP (xanthosine triphosphate), dITP (deoxyinosine triphosphate) and ITP. Seems to function as a house-cleaning enzyme that removes non-canonical purine nucleotides from the nucleotide pool, thus preventing their incorporation into DNA/RNA and avoiding chromosomal lesions.</text>
</comment>
<comment type="cofactor">
    <cofactor evidence="10">
        <name>Mg(2+)</name>
        <dbReference type="ChEBI" id="CHEBI:18420"/>
    </cofactor>
    <text evidence="10">Binds 1 Mg(2+) ion per subunit.</text>
</comment>
<feature type="binding site" evidence="10">
    <location>
        <position position="178"/>
    </location>
    <ligand>
        <name>substrate</name>
    </ligand>
</feature>
<keyword evidence="13" id="KW-1185">Reference proteome</keyword>
<sequence length="197" mass="20807">MTRRVVLASGNRGKVAELSTLLEPAGLVVEPQSDHGVPEAEEPHPTFVENALAKARNAARHTGLAAIADDSGLEVDALDGAPGVLSARYAGPDSDDAANNARLLAELEGLPAERRTARFVCVLAYLDHADDPTPIIAQGFWEGRILEAPRGAGGFGYDPLFWVPDHGCASAELDATEKNRISHRGRALATLRSALAD</sequence>
<comment type="catalytic activity">
    <reaction evidence="9 10">
        <text>XTP + H2O = XMP + diphosphate + H(+)</text>
        <dbReference type="Rhea" id="RHEA:28610"/>
        <dbReference type="ChEBI" id="CHEBI:15377"/>
        <dbReference type="ChEBI" id="CHEBI:15378"/>
        <dbReference type="ChEBI" id="CHEBI:33019"/>
        <dbReference type="ChEBI" id="CHEBI:57464"/>
        <dbReference type="ChEBI" id="CHEBI:61314"/>
        <dbReference type="EC" id="3.6.1.66"/>
    </reaction>
</comment>
<dbReference type="PANTHER" id="PTHR11067:SF9">
    <property type="entry name" value="INOSINE TRIPHOSPHATE PYROPHOSPHATASE"/>
    <property type="match status" value="1"/>
</dbReference>
<evidence type="ECO:0000256" key="5">
    <source>
        <dbReference type="ARBA" id="ARBA00022801"/>
    </source>
</evidence>
<dbReference type="PANTHER" id="PTHR11067">
    <property type="entry name" value="INOSINE TRIPHOSPHATE PYROPHOSPHATASE/HAM1 PROTEIN"/>
    <property type="match status" value="1"/>
</dbReference>
<evidence type="ECO:0000256" key="4">
    <source>
        <dbReference type="ARBA" id="ARBA00022741"/>
    </source>
</evidence>
<evidence type="ECO:0000256" key="10">
    <source>
        <dbReference type="HAMAP-Rule" id="MF_01405"/>
    </source>
</evidence>
<dbReference type="STRING" id="1123397.SAMN05660831_00897"/>
<keyword evidence="6 10" id="KW-0460">Magnesium</keyword>
<dbReference type="AlphaFoldDB" id="A0A1I1PZN6"/>
<evidence type="ECO:0000256" key="6">
    <source>
        <dbReference type="ARBA" id="ARBA00022842"/>
    </source>
</evidence>
<dbReference type="OrthoDB" id="9807456at2"/>
<feature type="binding site" evidence="10">
    <location>
        <position position="70"/>
    </location>
    <ligand>
        <name>Mg(2+)</name>
        <dbReference type="ChEBI" id="CHEBI:18420"/>
    </ligand>
</feature>
<comment type="catalytic activity">
    <reaction evidence="8 10">
        <text>dITP + H2O = dIMP + diphosphate + H(+)</text>
        <dbReference type="Rhea" id="RHEA:28342"/>
        <dbReference type="ChEBI" id="CHEBI:15377"/>
        <dbReference type="ChEBI" id="CHEBI:15378"/>
        <dbReference type="ChEBI" id="CHEBI:33019"/>
        <dbReference type="ChEBI" id="CHEBI:61194"/>
        <dbReference type="ChEBI" id="CHEBI:61382"/>
        <dbReference type="EC" id="3.6.1.66"/>
    </reaction>
</comment>
<dbReference type="HAMAP" id="MF_01405">
    <property type="entry name" value="Non_canon_purine_NTPase"/>
    <property type="match status" value="1"/>
</dbReference>
<dbReference type="InterPro" id="IPR029001">
    <property type="entry name" value="ITPase-like_fam"/>
</dbReference>
<dbReference type="GO" id="GO:0000166">
    <property type="term" value="F:nucleotide binding"/>
    <property type="evidence" value="ECO:0007669"/>
    <property type="project" value="UniProtKB-KW"/>
</dbReference>
<keyword evidence="7 10" id="KW-0546">Nucleotide metabolism</keyword>
<comment type="subunit">
    <text evidence="2 10">Homodimer.</text>
</comment>
<dbReference type="RefSeq" id="WP_093427564.1">
    <property type="nucleotide sequence ID" value="NZ_FOMJ01000002.1"/>
</dbReference>
<dbReference type="GO" id="GO:0017111">
    <property type="term" value="F:ribonucleoside triphosphate phosphatase activity"/>
    <property type="evidence" value="ECO:0007669"/>
    <property type="project" value="InterPro"/>
</dbReference>
<dbReference type="InterPro" id="IPR002637">
    <property type="entry name" value="RdgB/HAM1"/>
</dbReference>
<evidence type="ECO:0000256" key="1">
    <source>
        <dbReference type="ARBA" id="ARBA00008023"/>
    </source>
</evidence>
<comment type="catalytic activity">
    <reaction evidence="10">
        <text>ITP + H2O = IMP + diphosphate + H(+)</text>
        <dbReference type="Rhea" id="RHEA:29399"/>
        <dbReference type="ChEBI" id="CHEBI:15377"/>
        <dbReference type="ChEBI" id="CHEBI:15378"/>
        <dbReference type="ChEBI" id="CHEBI:33019"/>
        <dbReference type="ChEBI" id="CHEBI:58053"/>
        <dbReference type="ChEBI" id="CHEBI:61402"/>
        <dbReference type="EC" id="3.6.1.66"/>
    </reaction>
</comment>
<dbReference type="GO" id="GO:0046872">
    <property type="term" value="F:metal ion binding"/>
    <property type="evidence" value="ECO:0007669"/>
    <property type="project" value="UniProtKB-KW"/>
</dbReference>
<feature type="binding site" evidence="10">
    <location>
        <position position="71"/>
    </location>
    <ligand>
        <name>substrate</name>
    </ligand>
</feature>
<dbReference type="GO" id="GO:0036220">
    <property type="term" value="F:ITP diphosphatase activity"/>
    <property type="evidence" value="ECO:0007669"/>
    <property type="project" value="UniProtKB-UniRule"/>
</dbReference>
<feature type="binding site" evidence="10">
    <location>
        <begin position="183"/>
        <end position="184"/>
    </location>
    <ligand>
        <name>substrate</name>
    </ligand>
</feature>
<dbReference type="GO" id="GO:0009146">
    <property type="term" value="P:purine nucleoside triphosphate catabolic process"/>
    <property type="evidence" value="ECO:0007669"/>
    <property type="project" value="UniProtKB-UniRule"/>
</dbReference>
<dbReference type="EC" id="3.6.1.66" evidence="10"/>
<dbReference type="Gene3D" id="3.90.950.10">
    <property type="match status" value="1"/>
</dbReference>
<accession>A0A1I1PZN6</accession>
<organism evidence="12 13">
    <name type="scientific">Thiohalospira halophila DSM 15071</name>
    <dbReference type="NCBI Taxonomy" id="1123397"/>
    <lineage>
        <taxon>Bacteria</taxon>
        <taxon>Pseudomonadati</taxon>
        <taxon>Pseudomonadota</taxon>
        <taxon>Gammaproteobacteria</taxon>
        <taxon>Thiohalospirales</taxon>
        <taxon>Thiohalospiraceae</taxon>
        <taxon>Thiohalospira</taxon>
    </lineage>
</organism>
<evidence type="ECO:0000256" key="9">
    <source>
        <dbReference type="ARBA" id="ARBA00052017"/>
    </source>
</evidence>
<feature type="active site" description="Proton acceptor" evidence="10">
    <location>
        <position position="70"/>
    </location>
</feature>